<evidence type="ECO:0000313" key="2">
    <source>
        <dbReference type="EMBL" id="GAA1572377.1"/>
    </source>
</evidence>
<proteinExistence type="predicted"/>
<evidence type="ECO:0000256" key="1">
    <source>
        <dbReference type="SAM" id="Phobius"/>
    </source>
</evidence>
<keyword evidence="1" id="KW-0472">Membrane</keyword>
<keyword evidence="1" id="KW-0812">Transmembrane</keyword>
<feature type="transmembrane region" description="Helical" evidence="1">
    <location>
        <begin position="111"/>
        <end position="131"/>
    </location>
</feature>
<dbReference type="EMBL" id="BAAAQD010000048">
    <property type="protein sequence ID" value="GAA1572377.1"/>
    <property type="molecule type" value="Genomic_DNA"/>
</dbReference>
<accession>A0ABN2D9A6</accession>
<keyword evidence="3" id="KW-1185">Reference proteome</keyword>
<dbReference type="Proteomes" id="UP001501470">
    <property type="component" value="Unassembled WGS sequence"/>
</dbReference>
<sequence length="219" mass="22137">MPAATPYDGGGHTVREVRATDQRHAGRALVAVSAVSSGALGWSTAHLVTSRLLAHRHAAAHGMADGVSHVHAAELAAVVVALALTATSLLAVTAAAFASGGRLPAPRKRRLARTAGLWSTGAFLAAETAAWAASDTHVVPPPVVLLLGLAVHGAAGVLATLLWRGAVRRTSLAAAAATPRRFDPPVRMRAVVRAATGGESVWSVLRVAGRAPPASGTPA</sequence>
<reference evidence="2 3" key="1">
    <citation type="journal article" date="2019" name="Int. J. Syst. Evol. Microbiol.">
        <title>The Global Catalogue of Microorganisms (GCM) 10K type strain sequencing project: providing services to taxonomists for standard genome sequencing and annotation.</title>
        <authorList>
            <consortium name="The Broad Institute Genomics Platform"/>
            <consortium name="The Broad Institute Genome Sequencing Center for Infectious Disease"/>
            <person name="Wu L."/>
            <person name="Ma J."/>
        </authorList>
    </citation>
    <scope>NUCLEOTIDE SEQUENCE [LARGE SCALE GENOMIC DNA]</scope>
    <source>
        <strain evidence="2 3">JCM 15933</strain>
    </source>
</reference>
<feature type="transmembrane region" description="Helical" evidence="1">
    <location>
        <begin position="143"/>
        <end position="163"/>
    </location>
</feature>
<evidence type="ECO:0000313" key="3">
    <source>
        <dbReference type="Proteomes" id="UP001501470"/>
    </source>
</evidence>
<comment type="caution">
    <text evidence="2">The sequence shown here is derived from an EMBL/GenBank/DDBJ whole genome shotgun (WGS) entry which is preliminary data.</text>
</comment>
<name>A0ABN2D9A6_9ACTN</name>
<protein>
    <submittedName>
        <fullName evidence="2">Uncharacterized protein</fullName>
    </submittedName>
</protein>
<gene>
    <name evidence="2" type="ORF">GCM10009827_112980</name>
</gene>
<organism evidence="2 3">
    <name type="scientific">Dactylosporangium maewongense</name>
    <dbReference type="NCBI Taxonomy" id="634393"/>
    <lineage>
        <taxon>Bacteria</taxon>
        <taxon>Bacillati</taxon>
        <taxon>Actinomycetota</taxon>
        <taxon>Actinomycetes</taxon>
        <taxon>Micromonosporales</taxon>
        <taxon>Micromonosporaceae</taxon>
        <taxon>Dactylosporangium</taxon>
    </lineage>
</organism>
<feature type="transmembrane region" description="Helical" evidence="1">
    <location>
        <begin position="75"/>
        <end position="99"/>
    </location>
</feature>
<keyword evidence="1" id="KW-1133">Transmembrane helix</keyword>